<dbReference type="Gene3D" id="1.10.3100.10">
    <property type="entry name" value="Putative cytoplasmic protein"/>
    <property type="match status" value="1"/>
</dbReference>
<dbReference type="CDD" id="cd00093">
    <property type="entry name" value="HTH_XRE"/>
    <property type="match status" value="1"/>
</dbReference>
<evidence type="ECO:0000313" key="2">
    <source>
        <dbReference type="Proteomes" id="UP000198505"/>
    </source>
</evidence>
<organism evidence="1 2">
    <name type="scientific">Vreelandella subterranea</name>
    <dbReference type="NCBI Taxonomy" id="416874"/>
    <lineage>
        <taxon>Bacteria</taxon>
        <taxon>Pseudomonadati</taxon>
        <taxon>Pseudomonadota</taxon>
        <taxon>Gammaproteobacteria</taxon>
        <taxon>Oceanospirillales</taxon>
        <taxon>Halomonadaceae</taxon>
        <taxon>Vreelandella</taxon>
    </lineage>
</organism>
<gene>
    <name evidence="1" type="ORF">SAMN04487958_107185</name>
</gene>
<sequence length="192" mass="22059">MKPDSQRYSYSITWSEDDQQFVGLCSEFPSLSWLSDTQEGALKGIAQTVQDVLVDMENDRELMPRPNISGRVHADEMRGSELQALRKLLMLDVREAAEEIGQVSARSWQYWESGRYQIPSDVAEKMWAAVEIYKHLKAQIDSLATKQTGFDMSYYTRFDEYLRDHPGKSIIDWRIEQAVASEAFSKGHVVIV</sequence>
<dbReference type="STRING" id="416874.SAMN04487958_107185"/>
<dbReference type="Proteomes" id="UP000198505">
    <property type="component" value="Unassembled WGS sequence"/>
</dbReference>
<dbReference type="InterPro" id="IPR010982">
    <property type="entry name" value="Lambda_DNA-bd_dom_sf"/>
</dbReference>
<keyword evidence="2" id="KW-1185">Reference proteome</keyword>
<name>A0A1H9USB3_9GAMM</name>
<reference evidence="2" key="1">
    <citation type="submission" date="2016-10" db="EMBL/GenBank/DDBJ databases">
        <authorList>
            <person name="Varghese N."/>
            <person name="Submissions S."/>
        </authorList>
    </citation>
    <scope>NUCLEOTIDE SEQUENCE [LARGE SCALE GENOMIC DNA]</scope>
    <source>
        <strain evidence="2">CGMCC 1.6495</strain>
    </source>
</reference>
<dbReference type="SUPFAM" id="SSF143100">
    <property type="entry name" value="TTHA1013/TTHA0281-like"/>
    <property type="match status" value="1"/>
</dbReference>
<dbReference type="Pfam" id="PF08965">
    <property type="entry name" value="Aca2_YdiL"/>
    <property type="match status" value="1"/>
</dbReference>
<dbReference type="SUPFAM" id="SSF47413">
    <property type="entry name" value="lambda repressor-like DNA-binding domains"/>
    <property type="match status" value="1"/>
</dbReference>
<dbReference type="AlphaFoldDB" id="A0A1H9USB3"/>
<protein>
    <recommendedName>
        <fullName evidence="3">Antitoxin HicB</fullName>
    </recommendedName>
</protein>
<dbReference type="EMBL" id="FOGS01000007">
    <property type="protein sequence ID" value="SES12229.1"/>
    <property type="molecule type" value="Genomic_DNA"/>
</dbReference>
<dbReference type="InterPro" id="IPR015060">
    <property type="entry name" value="Aca2_YdiL-like"/>
</dbReference>
<accession>A0A1H9USB3</accession>
<dbReference type="GO" id="GO:0003677">
    <property type="term" value="F:DNA binding"/>
    <property type="evidence" value="ECO:0007669"/>
    <property type="project" value="InterPro"/>
</dbReference>
<dbReference type="InterPro" id="IPR001387">
    <property type="entry name" value="Cro/C1-type_HTH"/>
</dbReference>
<dbReference type="InterPro" id="IPR035069">
    <property type="entry name" value="TTHA1013/TTHA0281-like"/>
</dbReference>
<proteinExistence type="predicted"/>
<dbReference type="RefSeq" id="WP_092828133.1">
    <property type="nucleotide sequence ID" value="NZ_FOGS01000007.1"/>
</dbReference>
<evidence type="ECO:0000313" key="1">
    <source>
        <dbReference type="EMBL" id="SES12229.1"/>
    </source>
</evidence>
<dbReference type="InterPro" id="IPR027910">
    <property type="entry name" value="YdiL_sf"/>
</dbReference>
<evidence type="ECO:0008006" key="3">
    <source>
        <dbReference type="Google" id="ProtNLM"/>
    </source>
</evidence>